<name>A0A7X5QJE3_9GAMM</name>
<dbReference type="InterPro" id="IPR000774">
    <property type="entry name" value="PPIase_FKBP_N"/>
</dbReference>
<sequence length="458" mass="49776">MHLHRCAWLLIGLLGTVDIVSAAENGNYTPPGGAFSVDSLMESASDSDYGLSTLIAQQSKSGEASSDRSASKHAVGTSILVGMGASSGDSEVAARKALRAENRKLKVQMEKLNLKLTMLTAKLAAQSQTEANRATEDALRQTQQVTSLKRQLTDSIAELKSSQTELEKSRKQLSDHQLVRVEVQRQKDTLQKQLSDNQTLLTATQRQFKEAQTQLEAVRNQFREADIIRVQLETALVSTRYQLVQANDRAVKANKSVSVPLDSDNRKRDYVVGQAMASGLKKTLASYAESGLSLDPARVIAGLTDGLRNHMQLKRSDMDKYYLTFAEQLQKQVNVKVKVGEALIAKKTAGRKPAKKVNGLVYFVVKKGHPIKDQDAPVSLALSEQIVDGATLSAIPTLTLTADDDMPAVVREALPLLGEGAEVDAYALAKAVYGNLPMPKGVAPFTVLVYHLKGIKPQ</sequence>
<accession>A0A7X5QJE3</accession>
<feature type="coiled-coil region" evidence="1">
    <location>
        <begin position="95"/>
        <end position="122"/>
    </location>
</feature>
<evidence type="ECO:0000256" key="2">
    <source>
        <dbReference type="SAM" id="SignalP"/>
    </source>
</evidence>
<evidence type="ECO:0000256" key="1">
    <source>
        <dbReference type="SAM" id="Coils"/>
    </source>
</evidence>
<organism evidence="4 5">
    <name type="scientific">Photorhabdus stackebrandtii</name>
    <dbReference type="NCBI Taxonomy" id="1123042"/>
    <lineage>
        <taxon>Bacteria</taxon>
        <taxon>Pseudomonadati</taxon>
        <taxon>Pseudomonadota</taxon>
        <taxon>Gammaproteobacteria</taxon>
        <taxon>Enterobacterales</taxon>
        <taxon>Morganellaceae</taxon>
        <taxon>Photorhabdus</taxon>
    </lineage>
</organism>
<keyword evidence="2" id="KW-0732">Signal</keyword>
<comment type="caution">
    <text evidence="4">The sequence shown here is derived from an EMBL/GenBank/DDBJ whole genome shotgun (WGS) entry which is preliminary data.</text>
</comment>
<keyword evidence="1" id="KW-0175">Coiled coil</keyword>
<gene>
    <name evidence="4" type="ORF">C5470_02820</name>
</gene>
<feature type="chain" id="PRO_5030526345" description="Peptidyl-prolyl cis-trans isomerase FKBP-type N-terminal domain-containing protein" evidence="2">
    <location>
        <begin position="23"/>
        <end position="458"/>
    </location>
</feature>
<dbReference type="InterPro" id="IPR036944">
    <property type="entry name" value="PPIase_FKBP_N_sf"/>
</dbReference>
<evidence type="ECO:0000313" key="5">
    <source>
        <dbReference type="Proteomes" id="UP000547931"/>
    </source>
</evidence>
<dbReference type="AlphaFoldDB" id="A0A7X5QJE3"/>
<dbReference type="Pfam" id="PF01346">
    <property type="entry name" value="FKBP_N"/>
    <property type="match status" value="1"/>
</dbReference>
<feature type="signal peptide" evidence="2">
    <location>
        <begin position="1"/>
        <end position="22"/>
    </location>
</feature>
<dbReference type="GO" id="GO:0006457">
    <property type="term" value="P:protein folding"/>
    <property type="evidence" value="ECO:0007669"/>
    <property type="project" value="InterPro"/>
</dbReference>
<proteinExistence type="predicted"/>
<protein>
    <recommendedName>
        <fullName evidence="3">Peptidyl-prolyl cis-trans isomerase FKBP-type N-terminal domain-containing protein</fullName>
    </recommendedName>
</protein>
<feature type="domain" description="Peptidyl-prolyl cis-trans isomerase FKBP-type N-terminal" evidence="3">
    <location>
        <begin position="267"/>
        <end position="348"/>
    </location>
</feature>
<keyword evidence="5" id="KW-1185">Reference proteome</keyword>
<evidence type="ECO:0000313" key="4">
    <source>
        <dbReference type="EMBL" id="NHB95406.1"/>
    </source>
</evidence>
<dbReference type="EMBL" id="PUJV01000002">
    <property type="protein sequence ID" value="NHB95406.1"/>
    <property type="molecule type" value="Genomic_DNA"/>
</dbReference>
<dbReference type="Gene3D" id="1.10.287.460">
    <property type="entry name" value="Peptidyl-prolyl cis-trans isomerase, FKBP-type, N-terminal domain"/>
    <property type="match status" value="1"/>
</dbReference>
<evidence type="ECO:0000259" key="3">
    <source>
        <dbReference type="Pfam" id="PF01346"/>
    </source>
</evidence>
<dbReference type="Proteomes" id="UP000547931">
    <property type="component" value="Unassembled WGS sequence"/>
</dbReference>
<reference evidence="4 5" key="1">
    <citation type="submission" date="2018-02" db="EMBL/GenBank/DDBJ databases">
        <authorList>
            <person name="Machado R.A."/>
        </authorList>
    </citation>
    <scope>NUCLEOTIDE SEQUENCE [LARGE SCALE GENOMIC DNA]</scope>
    <source>
        <strain evidence="4 5">DSM 23271</strain>
    </source>
</reference>